<dbReference type="AlphaFoldDB" id="A0A4U1MNC9"/>
<evidence type="ECO:0000313" key="1">
    <source>
        <dbReference type="EMBL" id="TKD72185.1"/>
    </source>
</evidence>
<dbReference type="Proteomes" id="UP000310541">
    <property type="component" value="Unassembled WGS sequence"/>
</dbReference>
<dbReference type="OrthoDB" id="8480699at2"/>
<dbReference type="RefSeq" id="WP_136946035.1">
    <property type="nucleotide sequence ID" value="NZ_SWFM01000001.1"/>
</dbReference>
<protein>
    <submittedName>
        <fullName evidence="1">Uncharacterized protein</fullName>
    </submittedName>
</protein>
<dbReference type="EMBL" id="SWFM01000001">
    <property type="protein sequence ID" value="TKD72185.1"/>
    <property type="molecule type" value="Genomic_DNA"/>
</dbReference>
<proteinExistence type="predicted"/>
<comment type="caution">
    <text evidence="1">The sequence shown here is derived from an EMBL/GenBank/DDBJ whole genome shotgun (WGS) entry which is preliminary data.</text>
</comment>
<evidence type="ECO:0000313" key="2">
    <source>
        <dbReference type="Proteomes" id="UP000310541"/>
    </source>
</evidence>
<organism evidence="1 2">
    <name type="scientific">Guptibacillus hwajinpoensis</name>
    <dbReference type="NCBI Taxonomy" id="208199"/>
    <lineage>
        <taxon>Bacteria</taxon>
        <taxon>Bacillati</taxon>
        <taxon>Bacillota</taxon>
        <taxon>Bacilli</taxon>
        <taxon>Bacillales</taxon>
        <taxon>Guptibacillaceae</taxon>
        <taxon>Guptibacillus</taxon>
    </lineage>
</organism>
<gene>
    <name evidence="1" type="ORF">FBF83_05155</name>
</gene>
<accession>A0A4U1MNC9</accession>
<name>A0A4U1MNC9_9BACL</name>
<reference evidence="1 2" key="1">
    <citation type="submission" date="2019-04" db="EMBL/GenBank/DDBJ databases">
        <title>Genome sequence of Bacillus hwajinpoensis strain Y2.</title>
        <authorList>
            <person name="Fair J.L."/>
            <person name="Maclea K.S."/>
        </authorList>
    </citation>
    <scope>NUCLEOTIDE SEQUENCE [LARGE SCALE GENOMIC DNA]</scope>
    <source>
        <strain evidence="1 2">Y2</strain>
    </source>
</reference>
<sequence>MNCNGFTRGLMAKNYSGEKFLLHVCDVIERQLNEWSDDFEVMVMKLVDYELVVKKENKYYEMTLSEKDIETLQNKFPFSLDRRGRS</sequence>